<dbReference type="SMART" id="SM00065">
    <property type="entry name" value="GAF"/>
    <property type="match status" value="1"/>
</dbReference>
<dbReference type="SUPFAM" id="SSF55874">
    <property type="entry name" value="ATPase domain of HSP90 chaperone/DNA topoisomerase II/histidine kinase"/>
    <property type="match status" value="1"/>
</dbReference>
<dbReference type="RefSeq" id="WP_141963409.1">
    <property type="nucleotide sequence ID" value="NZ_VFOZ01000003.1"/>
</dbReference>
<proteinExistence type="predicted"/>
<dbReference type="EC" id="2.7.13.3" evidence="2"/>
<reference evidence="10 11" key="1">
    <citation type="submission" date="2019-06" db="EMBL/GenBank/DDBJ databases">
        <title>Sequencing the genomes of 1000 actinobacteria strains.</title>
        <authorList>
            <person name="Klenk H.-P."/>
        </authorList>
    </citation>
    <scope>NUCLEOTIDE SEQUENCE [LARGE SCALE GENOMIC DNA]</scope>
    <source>
        <strain evidence="10 11">DSM 102200</strain>
    </source>
</reference>
<dbReference type="InterPro" id="IPR036890">
    <property type="entry name" value="HATPase_C_sf"/>
</dbReference>
<dbReference type="SUPFAM" id="SSF55781">
    <property type="entry name" value="GAF domain-like"/>
    <property type="match status" value="1"/>
</dbReference>
<dbReference type="GO" id="GO:0000155">
    <property type="term" value="F:phosphorelay sensor kinase activity"/>
    <property type="evidence" value="ECO:0007669"/>
    <property type="project" value="InterPro"/>
</dbReference>
<keyword evidence="8" id="KW-0902">Two-component regulatory system</keyword>
<evidence type="ECO:0000313" key="10">
    <source>
        <dbReference type="EMBL" id="TQL87827.1"/>
    </source>
</evidence>
<keyword evidence="4" id="KW-0808">Transferase</keyword>
<dbReference type="GO" id="GO:0016020">
    <property type="term" value="C:membrane"/>
    <property type="evidence" value="ECO:0007669"/>
    <property type="project" value="InterPro"/>
</dbReference>
<evidence type="ECO:0000256" key="1">
    <source>
        <dbReference type="ARBA" id="ARBA00000085"/>
    </source>
</evidence>
<evidence type="ECO:0000256" key="3">
    <source>
        <dbReference type="ARBA" id="ARBA00022553"/>
    </source>
</evidence>
<comment type="catalytic activity">
    <reaction evidence="1">
        <text>ATP + protein L-histidine = ADP + protein N-phospho-L-histidine.</text>
        <dbReference type="EC" id="2.7.13.3"/>
    </reaction>
</comment>
<evidence type="ECO:0000256" key="5">
    <source>
        <dbReference type="ARBA" id="ARBA00022741"/>
    </source>
</evidence>
<feature type="domain" description="GAF" evidence="9">
    <location>
        <begin position="64"/>
        <end position="213"/>
    </location>
</feature>
<dbReference type="Pfam" id="PF01590">
    <property type="entry name" value="GAF"/>
    <property type="match status" value="1"/>
</dbReference>
<dbReference type="GO" id="GO:0046983">
    <property type="term" value="F:protein dimerization activity"/>
    <property type="evidence" value="ECO:0007669"/>
    <property type="project" value="InterPro"/>
</dbReference>
<evidence type="ECO:0000256" key="8">
    <source>
        <dbReference type="ARBA" id="ARBA00023012"/>
    </source>
</evidence>
<dbReference type="Gene3D" id="1.20.5.1930">
    <property type="match status" value="1"/>
</dbReference>
<evidence type="ECO:0000256" key="4">
    <source>
        <dbReference type="ARBA" id="ARBA00022679"/>
    </source>
</evidence>
<dbReference type="OrthoDB" id="5242012at2"/>
<dbReference type="InterPro" id="IPR003594">
    <property type="entry name" value="HATPase_dom"/>
</dbReference>
<evidence type="ECO:0000313" key="11">
    <source>
        <dbReference type="Proteomes" id="UP000316096"/>
    </source>
</evidence>
<dbReference type="Gene3D" id="3.30.450.40">
    <property type="match status" value="1"/>
</dbReference>
<protein>
    <recommendedName>
        <fullName evidence="2">histidine kinase</fullName>
        <ecNumber evidence="2">2.7.13.3</ecNumber>
    </recommendedName>
</protein>
<dbReference type="InterPro" id="IPR050482">
    <property type="entry name" value="Sensor_HK_TwoCompSys"/>
</dbReference>
<accession>A0A543BSM4</accession>
<dbReference type="EMBL" id="VFOZ01000003">
    <property type="protein sequence ID" value="TQL87827.1"/>
    <property type="molecule type" value="Genomic_DNA"/>
</dbReference>
<evidence type="ECO:0000256" key="7">
    <source>
        <dbReference type="ARBA" id="ARBA00022840"/>
    </source>
</evidence>
<dbReference type="CDD" id="cd16917">
    <property type="entry name" value="HATPase_UhpB-NarQ-NarX-like"/>
    <property type="match status" value="1"/>
</dbReference>
<evidence type="ECO:0000256" key="6">
    <source>
        <dbReference type="ARBA" id="ARBA00022777"/>
    </source>
</evidence>
<dbReference type="InterPro" id="IPR003018">
    <property type="entry name" value="GAF"/>
</dbReference>
<dbReference type="PANTHER" id="PTHR24421">
    <property type="entry name" value="NITRATE/NITRITE SENSOR PROTEIN NARX-RELATED"/>
    <property type="match status" value="1"/>
</dbReference>
<evidence type="ECO:0000256" key="2">
    <source>
        <dbReference type="ARBA" id="ARBA00012438"/>
    </source>
</evidence>
<gene>
    <name evidence="10" type="ORF">FB559_8436</name>
</gene>
<keyword evidence="3" id="KW-0597">Phosphoprotein</keyword>
<organism evidence="10 11">
    <name type="scientific">Actinoallomurus bryophytorum</name>
    <dbReference type="NCBI Taxonomy" id="1490222"/>
    <lineage>
        <taxon>Bacteria</taxon>
        <taxon>Bacillati</taxon>
        <taxon>Actinomycetota</taxon>
        <taxon>Actinomycetes</taxon>
        <taxon>Streptosporangiales</taxon>
        <taxon>Thermomonosporaceae</taxon>
        <taxon>Actinoallomurus</taxon>
    </lineage>
</organism>
<name>A0A543BSM4_9ACTN</name>
<sequence length="414" mass="44417">MAARHALHWATSGRREVAVHSRAVASCLTSAVRCVLADRVELHRLAESQGALRRVATLVARGVSPPQAFKTVAGELGALIGADYTAINRYERDRTATVVTSWSDPGVPDAVTPLGGRWPIGSDTAAAAVLRTGKPIRITSSSIGSEIGTWTRSCGIGYVVSCPIWVEGRLWGEMAVMFRGQSPPPPDTEERLGDFVELVACTIAQAKSRADLIDSRARVIAASDATRRRIERDLHDGVQQHLVSIGFDLRAAEATVSAGQAELKRRLSDTAEELAGILSELQEISRGLHPAVLSKSGLDAALKMLARRSPVPVELHEHLSDRLPEQVEVTIYYIVCEALTNVLKHANASTVRVDLEKQEHRLCLSIRDDGCGGADLECGSGLIGLSDRVEALEGAMQVESPAGKGTSLRITIPL</sequence>
<dbReference type="AlphaFoldDB" id="A0A543BSM4"/>
<dbReference type="Pfam" id="PF07730">
    <property type="entry name" value="HisKA_3"/>
    <property type="match status" value="1"/>
</dbReference>
<dbReference type="InterPro" id="IPR011712">
    <property type="entry name" value="Sig_transdc_His_kin_sub3_dim/P"/>
</dbReference>
<keyword evidence="6 10" id="KW-0418">Kinase</keyword>
<dbReference type="Pfam" id="PF02518">
    <property type="entry name" value="HATPase_c"/>
    <property type="match status" value="1"/>
</dbReference>
<dbReference type="InterPro" id="IPR029016">
    <property type="entry name" value="GAF-like_dom_sf"/>
</dbReference>
<dbReference type="PANTHER" id="PTHR24421:SF10">
    <property type="entry name" value="NITRATE_NITRITE SENSOR PROTEIN NARQ"/>
    <property type="match status" value="1"/>
</dbReference>
<dbReference type="Proteomes" id="UP000316096">
    <property type="component" value="Unassembled WGS sequence"/>
</dbReference>
<keyword evidence="7" id="KW-0067">ATP-binding</keyword>
<keyword evidence="5" id="KW-0547">Nucleotide-binding</keyword>
<dbReference type="GO" id="GO:0005524">
    <property type="term" value="F:ATP binding"/>
    <property type="evidence" value="ECO:0007669"/>
    <property type="project" value="UniProtKB-KW"/>
</dbReference>
<dbReference type="Gene3D" id="3.30.565.10">
    <property type="entry name" value="Histidine kinase-like ATPase, C-terminal domain"/>
    <property type="match status" value="1"/>
</dbReference>
<evidence type="ECO:0000259" key="9">
    <source>
        <dbReference type="SMART" id="SM00065"/>
    </source>
</evidence>
<keyword evidence="11" id="KW-1185">Reference proteome</keyword>
<comment type="caution">
    <text evidence="10">The sequence shown here is derived from an EMBL/GenBank/DDBJ whole genome shotgun (WGS) entry which is preliminary data.</text>
</comment>